<dbReference type="GO" id="GO:0043093">
    <property type="term" value="P:FtsZ-dependent cytokinesis"/>
    <property type="evidence" value="ECO:0007669"/>
    <property type="project" value="UniProtKB-UniRule"/>
</dbReference>
<organism evidence="2 3">
    <name type="scientific">Limimaricola pyoseonensis</name>
    <dbReference type="NCBI Taxonomy" id="521013"/>
    <lineage>
        <taxon>Bacteria</taxon>
        <taxon>Pseudomonadati</taxon>
        <taxon>Pseudomonadota</taxon>
        <taxon>Alphaproteobacteria</taxon>
        <taxon>Rhodobacterales</taxon>
        <taxon>Paracoccaceae</taxon>
        <taxon>Limimaricola</taxon>
    </lineage>
</organism>
<keyword evidence="1" id="KW-0574">Periplasm</keyword>
<keyword evidence="1" id="KW-0131">Cell cycle</keyword>
<feature type="signal peptide" evidence="1">
    <location>
        <begin position="1"/>
        <end position="22"/>
    </location>
</feature>
<evidence type="ECO:0000313" key="2">
    <source>
        <dbReference type="EMBL" id="SDE48348.1"/>
    </source>
</evidence>
<dbReference type="HAMAP" id="MF_02066">
    <property type="entry name" value="CpoB"/>
    <property type="match status" value="1"/>
</dbReference>
<dbReference type="EMBL" id="FNAT01000002">
    <property type="protein sequence ID" value="SDE48348.1"/>
    <property type="molecule type" value="Genomic_DNA"/>
</dbReference>
<dbReference type="Proteomes" id="UP000198922">
    <property type="component" value="Unassembled WGS sequence"/>
</dbReference>
<gene>
    <name evidence="1" type="primary">cpoB</name>
    <name evidence="2" type="ORF">SAMN04488567_1846</name>
</gene>
<dbReference type="InterPro" id="IPR014162">
    <property type="entry name" value="CpoB_C"/>
</dbReference>
<keyword evidence="1" id="KW-0175">Coiled coil</keyword>
<proteinExistence type="inferred from homology"/>
<dbReference type="Pfam" id="PF13174">
    <property type="entry name" value="TPR_6"/>
    <property type="match status" value="1"/>
</dbReference>
<keyword evidence="1" id="KW-0132">Cell division</keyword>
<reference evidence="3" key="1">
    <citation type="submission" date="2016-10" db="EMBL/GenBank/DDBJ databases">
        <authorList>
            <person name="Varghese N."/>
            <person name="Submissions S."/>
        </authorList>
    </citation>
    <scope>NUCLEOTIDE SEQUENCE [LARGE SCALE GENOMIC DNA]</scope>
    <source>
        <strain evidence="3">DSM 21424</strain>
    </source>
</reference>
<dbReference type="STRING" id="521013.SAMN04488567_1846"/>
<sequence length="278" mass="28367" precursor="true">MLKPLRSLALLCALAAPAAGLAQGQDTTLADIRQQLSVLYGDIQKLKSELNTTGAPSAAVGGNSALERLNAIESQLQGLTSKTEELEFRINRITTDGTNRIGDLEFRLCELEEGCDISQLGDTPSLGGVDSAAAVPTPAPAPSAEAGGPALAIGEKADFERASEALAQGDFQGAADKFAAYLQTYPGGALSSEALYKRGQALAGLGDNAAAARAYLDSFSGDPDGKVAAQALYELGQALAALGQVPDACVTLGEVGGRFPGDPAAAQAQTAMRALNCQ</sequence>
<comment type="subcellular location">
    <subcellularLocation>
        <location evidence="1">Periplasm</location>
    </subcellularLocation>
</comment>
<accession>A0A1G7D9M8</accession>
<keyword evidence="3" id="KW-1185">Reference proteome</keyword>
<dbReference type="InterPro" id="IPR011990">
    <property type="entry name" value="TPR-like_helical_dom_sf"/>
</dbReference>
<comment type="function">
    <text evidence="1">Mediates coordination of peptidoglycan synthesis and outer membrane constriction during cell division.</text>
</comment>
<evidence type="ECO:0000313" key="3">
    <source>
        <dbReference type="Proteomes" id="UP000198922"/>
    </source>
</evidence>
<dbReference type="InterPro" id="IPR034706">
    <property type="entry name" value="CpoB"/>
</dbReference>
<dbReference type="GO" id="GO:0030288">
    <property type="term" value="C:outer membrane-bounded periplasmic space"/>
    <property type="evidence" value="ECO:0007669"/>
    <property type="project" value="UniProtKB-UniRule"/>
</dbReference>
<protein>
    <recommendedName>
        <fullName evidence="1">Cell division coordinator CpoB</fullName>
    </recommendedName>
</protein>
<dbReference type="Pfam" id="PF13432">
    <property type="entry name" value="TPR_16"/>
    <property type="match status" value="1"/>
</dbReference>
<dbReference type="NCBIfam" id="TIGR02795">
    <property type="entry name" value="tol_pal_ybgF"/>
    <property type="match status" value="1"/>
</dbReference>
<feature type="coiled-coil region" evidence="1">
    <location>
        <begin position="29"/>
        <end position="89"/>
    </location>
</feature>
<dbReference type="RefSeq" id="WP_090111222.1">
    <property type="nucleotide sequence ID" value="NZ_FNAT01000002.1"/>
</dbReference>
<feature type="chain" id="PRO_5011801946" description="Cell division coordinator CpoB" evidence="1">
    <location>
        <begin position="23"/>
        <end position="278"/>
    </location>
</feature>
<dbReference type="InterPro" id="IPR019734">
    <property type="entry name" value="TPR_rpt"/>
</dbReference>
<name>A0A1G7D9M8_9RHOB</name>
<keyword evidence="1" id="KW-0732">Signal</keyword>
<evidence type="ECO:0000256" key="1">
    <source>
        <dbReference type="HAMAP-Rule" id="MF_02066"/>
    </source>
</evidence>
<dbReference type="Gene3D" id="1.25.40.10">
    <property type="entry name" value="Tetratricopeptide repeat domain"/>
    <property type="match status" value="1"/>
</dbReference>
<dbReference type="OrthoDB" id="9763909at2"/>
<comment type="similarity">
    <text evidence="1">Belongs to the CpoB family.</text>
</comment>
<dbReference type="AlphaFoldDB" id="A0A1G7D9M8"/>
<dbReference type="SUPFAM" id="SSF48452">
    <property type="entry name" value="TPR-like"/>
    <property type="match status" value="1"/>
</dbReference>